<feature type="domain" description="Phospholipase A2-like" evidence="1">
    <location>
        <begin position="12"/>
        <end position="74"/>
    </location>
</feature>
<dbReference type="GO" id="GO:0050482">
    <property type="term" value="P:arachidonate secretion"/>
    <property type="evidence" value="ECO:0007669"/>
    <property type="project" value="InterPro"/>
</dbReference>
<keyword evidence="3" id="KW-1185">Reference proteome</keyword>
<dbReference type="Gene3D" id="1.20.90.10">
    <property type="entry name" value="Phospholipase A2 domain"/>
    <property type="match status" value="1"/>
</dbReference>
<dbReference type="GO" id="GO:0005198">
    <property type="term" value="F:structural molecule activity"/>
    <property type="evidence" value="ECO:0007669"/>
    <property type="project" value="InterPro"/>
</dbReference>
<accession>A0A1I8NUN8</accession>
<dbReference type="Pfam" id="PF08398">
    <property type="entry name" value="Phospholip_A2_4"/>
    <property type="match status" value="1"/>
</dbReference>
<name>A0A1I8NUN8_STOCA</name>
<protein>
    <recommendedName>
        <fullName evidence="1">Phospholipase A2-like domain-containing protein</fullName>
    </recommendedName>
</protein>
<proteinExistence type="predicted"/>
<dbReference type="GO" id="GO:0004623">
    <property type="term" value="F:phospholipase A2 activity"/>
    <property type="evidence" value="ECO:0007669"/>
    <property type="project" value="InterPro"/>
</dbReference>
<organism evidence="2 3">
    <name type="scientific">Stomoxys calcitrans</name>
    <name type="common">Stable fly</name>
    <name type="synonym">Conops calcitrans</name>
    <dbReference type="NCBI Taxonomy" id="35570"/>
    <lineage>
        <taxon>Eukaryota</taxon>
        <taxon>Metazoa</taxon>
        <taxon>Ecdysozoa</taxon>
        <taxon>Arthropoda</taxon>
        <taxon>Hexapoda</taxon>
        <taxon>Insecta</taxon>
        <taxon>Pterygota</taxon>
        <taxon>Neoptera</taxon>
        <taxon>Endopterygota</taxon>
        <taxon>Diptera</taxon>
        <taxon>Brachycera</taxon>
        <taxon>Muscomorpha</taxon>
        <taxon>Muscoidea</taxon>
        <taxon>Muscidae</taxon>
        <taxon>Stomoxys</taxon>
    </lineage>
</organism>
<dbReference type="AlphaFoldDB" id="A0A1I8NUN8"/>
<evidence type="ECO:0000313" key="3">
    <source>
        <dbReference type="Proteomes" id="UP000095300"/>
    </source>
</evidence>
<gene>
    <name evidence="2" type="primary">106088005</name>
</gene>
<dbReference type="EnsemblMetazoa" id="SCAU002183-RA">
    <property type="protein sequence ID" value="SCAU002183-PA"/>
    <property type="gene ID" value="SCAU002183"/>
</dbReference>
<dbReference type="VEuPathDB" id="VectorBase:SCAU002183"/>
<dbReference type="Proteomes" id="UP000095300">
    <property type="component" value="Unassembled WGS sequence"/>
</dbReference>
<dbReference type="GO" id="GO:0006644">
    <property type="term" value="P:phospholipid metabolic process"/>
    <property type="evidence" value="ECO:0007669"/>
    <property type="project" value="InterPro"/>
</dbReference>
<dbReference type="InterPro" id="IPR013607">
    <property type="entry name" value="Phospholipase_A2-like"/>
</dbReference>
<reference evidence="2" key="1">
    <citation type="submission" date="2020-05" db="UniProtKB">
        <authorList>
            <consortium name="EnsemblMetazoa"/>
        </authorList>
    </citation>
    <scope>IDENTIFICATION</scope>
    <source>
        <strain evidence="2">USDA</strain>
    </source>
</reference>
<evidence type="ECO:0000259" key="1">
    <source>
        <dbReference type="Pfam" id="PF08398"/>
    </source>
</evidence>
<evidence type="ECO:0000313" key="2">
    <source>
        <dbReference type="EnsemblMetazoa" id="SCAU002183-PA"/>
    </source>
</evidence>
<dbReference type="InterPro" id="IPR036444">
    <property type="entry name" value="PLipase_A2_dom_sf"/>
</dbReference>
<sequence>MVNNLINNLPFEVHLPGYQFCGPGTKLAQGDKGIHLLDSACREHDIAYSQNKDIHSRHQADKVFIKKAWQRVKSTDSNWKERANAWLVTNLNSDSV</sequence>
<dbReference type="SUPFAM" id="SSF48619">
    <property type="entry name" value="Phospholipase A2, PLA2"/>
    <property type="match status" value="1"/>
</dbReference>